<dbReference type="AlphaFoldDB" id="A0AAN8UKC9"/>
<gene>
    <name evidence="2" type="ORF">RJ641_020756</name>
</gene>
<evidence type="ECO:0000313" key="3">
    <source>
        <dbReference type="Proteomes" id="UP001370490"/>
    </source>
</evidence>
<dbReference type="Pfam" id="PF00646">
    <property type="entry name" value="F-box"/>
    <property type="match status" value="1"/>
</dbReference>
<dbReference type="PANTHER" id="PTHR32278">
    <property type="entry name" value="F-BOX DOMAIN-CONTAINING PROTEIN"/>
    <property type="match status" value="1"/>
</dbReference>
<dbReference type="Pfam" id="PF14299">
    <property type="entry name" value="PP2"/>
    <property type="match status" value="1"/>
</dbReference>
<evidence type="ECO:0000259" key="1">
    <source>
        <dbReference type="PROSITE" id="PS50181"/>
    </source>
</evidence>
<reference evidence="2 3" key="1">
    <citation type="submission" date="2023-12" db="EMBL/GenBank/DDBJ databases">
        <title>A high-quality genome assembly for Dillenia turbinata (Dilleniales).</title>
        <authorList>
            <person name="Chanderbali A."/>
        </authorList>
    </citation>
    <scope>NUCLEOTIDE SEQUENCE [LARGE SCALE GENOMIC DNA]</scope>
    <source>
        <strain evidence="2">LSX21</strain>
        <tissue evidence="2">Leaf</tissue>
    </source>
</reference>
<sequence length="284" mass="32303">MESLMLDMLPEECVAQILSLTSPKEACRATVLSSNFRSAADSDLVWERFLPSDYRNILSRGISDDGDPLQFSSKKHLFRRLCRPVFIDGGNKIFWLEKSTGKISYILSAQELSITWGNDPMYWIWKSRTDSRFSKVAELRTMCWLEIIGKIRTGMLSPNTNYGAYLIIKISNNAFGLDLLPSETSVQVGSSVTRGTVLLGHNSVVKQQLESIFYSNRAEILSSRVRRENEKELCKREDGWMEIELGEFSSGEDDEEVKMCLKEVKGYQLKGGLIVEGIELRPKY</sequence>
<dbReference type="PROSITE" id="PS50181">
    <property type="entry name" value="FBOX"/>
    <property type="match status" value="1"/>
</dbReference>
<dbReference type="SUPFAM" id="SSF81383">
    <property type="entry name" value="F-box domain"/>
    <property type="match status" value="1"/>
</dbReference>
<dbReference type="CDD" id="cd22162">
    <property type="entry name" value="F-box_AtSKIP3-like"/>
    <property type="match status" value="1"/>
</dbReference>
<keyword evidence="3" id="KW-1185">Reference proteome</keyword>
<proteinExistence type="predicted"/>
<protein>
    <submittedName>
        <fullName evidence="2">Phloem protein 2-like</fullName>
    </submittedName>
</protein>
<feature type="domain" description="F-box" evidence="1">
    <location>
        <begin position="3"/>
        <end position="49"/>
    </location>
</feature>
<dbReference type="Gene3D" id="1.20.1280.50">
    <property type="match status" value="1"/>
</dbReference>
<name>A0AAN8UKC9_9MAGN</name>
<dbReference type="InterPro" id="IPR025886">
    <property type="entry name" value="PP2-like"/>
</dbReference>
<dbReference type="PANTHER" id="PTHR32278:SF15">
    <property type="entry name" value="F-BOX PROTEIN PP2-B13-RELATED"/>
    <property type="match status" value="1"/>
</dbReference>
<dbReference type="SMART" id="SM00256">
    <property type="entry name" value="FBOX"/>
    <property type="match status" value="1"/>
</dbReference>
<dbReference type="EMBL" id="JBAMMX010000025">
    <property type="protein sequence ID" value="KAK6915639.1"/>
    <property type="molecule type" value="Genomic_DNA"/>
</dbReference>
<dbReference type="InterPro" id="IPR036047">
    <property type="entry name" value="F-box-like_dom_sf"/>
</dbReference>
<dbReference type="Proteomes" id="UP001370490">
    <property type="component" value="Unassembled WGS sequence"/>
</dbReference>
<organism evidence="2 3">
    <name type="scientific">Dillenia turbinata</name>
    <dbReference type="NCBI Taxonomy" id="194707"/>
    <lineage>
        <taxon>Eukaryota</taxon>
        <taxon>Viridiplantae</taxon>
        <taxon>Streptophyta</taxon>
        <taxon>Embryophyta</taxon>
        <taxon>Tracheophyta</taxon>
        <taxon>Spermatophyta</taxon>
        <taxon>Magnoliopsida</taxon>
        <taxon>eudicotyledons</taxon>
        <taxon>Gunneridae</taxon>
        <taxon>Pentapetalae</taxon>
        <taxon>Dilleniales</taxon>
        <taxon>Dilleniaceae</taxon>
        <taxon>Dillenia</taxon>
    </lineage>
</organism>
<accession>A0AAN8UKC9</accession>
<dbReference type="InterPro" id="IPR001810">
    <property type="entry name" value="F-box_dom"/>
</dbReference>
<comment type="caution">
    <text evidence="2">The sequence shown here is derived from an EMBL/GenBank/DDBJ whole genome shotgun (WGS) entry which is preliminary data.</text>
</comment>
<evidence type="ECO:0000313" key="2">
    <source>
        <dbReference type="EMBL" id="KAK6915639.1"/>
    </source>
</evidence>